<dbReference type="InterPro" id="IPR001539">
    <property type="entry name" value="Peptidase_U32"/>
</dbReference>
<comment type="similarity">
    <text evidence="3">Belongs to the peptidase U32 family.</text>
</comment>
<dbReference type="InterPro" id="IPR051454">
    <property type="entry name" value="RNA/ubiquinone_mod_enzymes"/>
</dbReference>
<dbReference type="Pfam" id="PF01136">
    <property type="entry name" value="Peptidase_U32"/>
    <property type="match status" value="1"/>
</dbReference>
<dbReference type="PANTHER" id="PTHR30217:SF6">
    <property type="entry name" value="TRNA HYDROXYLATION PROTEIN P"/>
    <property type="match status" value="1"/>
</dbReference>
<dbReference type="AlphaFoldDB" id="A0A2N5ZBG2"/>
<evidence type="ECO:0000313" key="4">
    <source>
        <dbReference type="EMBL" id="PLX15934.1"/>
    </source>
</evidence>
<evidence type="ECO:0000256" key="2">
    <source>
        <dbReference type="ARBA" id="ARBA00022801"/>
    </source>
</evidence>
<dbReference type="GO" id="GO:0006508">
    <property type="term" value="P:proteolysis"/>
    <property type="evidence" value="ECO:0007669"/>
    <property type="project" value="UniProtKB-KW"/>
</dbReference>
<evidence type="ECO:0000256" key="1">
    <source>
        <dbReference type="ARBA" id="ARBA00022670"/>
    </source>
</evidence>
<protein>
    <submittedName>
        <fullName evidence="4">Peptidase U32</fullName>
    </submittedName>
</protein>
<dbReference type="Proteomes" id="UP000234857">
    <property type="component" value="Unassembled WGS sequence"/>
</dbReference>
<gene>
    <name evidence="4" type="ORF">C0601_11790</name>
</gene>
<reference evidence="4 5" key="1">
    <citation type="submission" date="2017-11" db="EMBL/GenBank/DDBJ databases">
        <title>Genome-resolved metagenomics identifies genetic mobility, metabolic interactions, and unexpected diversity in perchlorate-reducing communities.</title>
        <authorList>
            <person name="Barnum T.P."/>
            <person name="Figueroa I.A."/>
            <person name="Carlstrom C.I."/>
            <person name="Lucas L.N."/>
            <person name="Engelbrektson A.L."/>
            <person name="Coates J.D."/>
        </authorList>
    </citation>
    <scope>NUCLEOTIDE SEQUENCE [LARGE SCALE GENOMIC DNA]</scope>
    <source>
        <strain evidence="4">BM706</strain>
    </source>
</reference>
<dbReference type="PANTHER" id="PTHR30217">
    <property type="entry name" value="PEPTIDASE U32 FAMILY"/>
    <property type="match status" value="1"/>
</dbReference>
<dbReference type="GO" id="GO:0008233">
    <property type="term" value="F:peptidase activity"/>
    <property type="evidence" value="ECO:0007669"/>
    <property type="project" value="UniProtKB-KW"/>
</dbReference>
<dbReference type="PROSITE" id="PS01276">
    <property type="entry name" value="PEPTIDASE_U32"/>
    <property type="match status" value="1"/>
</dbReference>
<proteinExistence type="inferred from homology"/>
<name>A0A2N5ZBG2_MUIH1</name>
<keyword evidence="2" id="KW-0378">Hydrolase</keyword>
<dbReference type="EMBL" id="PKTG01000125">
    <property type="protein sequence ID" value="PLX15934.1"/>
    <property type="molecule type" value="Genomic_DNA"/>
</dbReference>
<evidence type="ECO:0000313" key="5">
    <source>
        <dbReference type="Proteomes" id="UP000234857"/>
    </source>
</evidence>
<dbReference type="Gene3D" id="2.40.30.10">
    <property type="entry name" value="Translation factors"/>
    <property type="match status" value="1"/>
</dbReference>
<keyword evidence="1" id="KW-0645">Protease</keyword>
<accession>A0A2N5ZBG2</accession>
<comment type="caution">
    <text evidence="4">The sequence shown here is derived from an EMBL/GenBank/DDBJ whole genome shotgun (WGS) entry which is preliminary data.</text>
</comment>
<evidence type="ECO:0000256" key="3">
    <source>
        <dbReference type="ARBA" id="ARBA00038374"/>
    </source>
</evidence>
<organism evidence="4 5">
    <name type="scientific">Muiribacterium halophilum</name>
    <dbReference type="NCBI Taxonomy" id="2053465"/>
    <lineage>
        <taxon>Bacteria</taxon>
        <taxon>Candidatus Muiribacteriota</taxon>
        <taxon>Candidatus Muiribacteriia</taxon>
        <taxon>Candidatus Muiribacteriales</taxon>
        <taxon>Candidatus Muiribacteriaceae</taxon>
        <taxon>Candidatus Muiribacterium</taxon>
    </lineage>
</organism>
<sequence length="428" mass="49706">MYTRPELLAPAGDFEKLRFAIGYGADAVYLGLKSFSLRKNSRNFTSEQLKKAVEYAHERDAKVYLALNSYLKDSDLEGVEEIFNTAKECGVDALIVSDPGVISMNRELGYNIPIHISTQANTTNSYAVRFWQEQGAERVILAREVGINNIKSILEHCPQMEVEMFVHGAMCVSYSGRCLMSSYMTGRDSNQGDCAQPCRWKYRPVFLEEDRRKGEIFPVYEDETGTFLFNSKDLNLSRRIPDLIKAGVHSLKIEGRMKSSYYVAMVIRVYRQIIDSFMEEPENFEYKQEWDDELKKISYREYTEAAYENEFSHKDQVYTSNSYIRTHKVIGFVDEPKGYDPKTHSFPGVSDRLYRVKIKNEVHYGQQIEVVCKQGSFTEILHDFYSENKEGELERVMRGKNNDHLYIPFNRDVNNLCIIRTRDSRHGY</sequence>